<dbReference type="OrthoDB" id="44820at2759"/>
<feature type="compositionally biased region" description="Low complexity" evidence="1">
    <location>
        <begin position="1"/>
        <end position="28"/>
    </location>
</feature>
<evidence type="ECO:0000256" key="1">
    <source>
        <dbReference type="SAM" id="MobiDB-lite"/>
    </source>
</evidence>
<feature type="region of interest" description="Disordered" evidence="1">
    <location>
        <begin position="209"/>
        <end position="233"/>
    </location>
</feature>
<dbReference type="PANTHER" id="PTHR31094">
    <property type="entry name" value="RIKEN CDNA 2310061I04 GENE"/>
    <property type="match status" value="1"/>
</dbReference>
<dbReference type="PANTHER" id="PTHR31094:SF2">
    <property type="entry name" value="RIKEN CDNA 2310061I04 GENE"/>
    <property type="match status" value="1"/>
</dbReference>
<feature type="compositionally biased region" description="Low complexity" evidence="1">
    <location>
        <begin position="66"/>
        <end position="76"/>
    </location>
</feature>
<protein>
    <submittedName>
        <fullName evidence="2">Uncharacterized protein</fullName>
    </submittedName>
</protein>
<feature type="region of interest" description="Disordered" evidence="1">
    <location>
        <begin position="1"/>
        <end position="89"/>
    </location>
</feature>
<reference evidence="2" key="1">
    <citation type="journal article" date="2020" name="bioRxiv">
        <title>Comparative genomics of Chlamydomonas.</title>
        <authorList>
            <person name="Craig R.J."/>
            <person name="Hasan A.R."/>
            <person name="Ness R.W."/>
            <person name="Keightley P.D."/>
        </authorList>
    </citation>
    <scope>NUCLEOTIDE SEQUENCE</scope>
    <source>
        <strain evidence="2">CCAP 11/70</strain>
    </source>
</reference>
<keyword evidence="3" id="KW-1185">Reference proteome</keyword>
<sequence length="465" mass="45414">MTFRAEAPLRPRAALGAPRRLPRAAAGPPHLPHRAAAELAVAGRSSSLAWPSAAGGRAPRLTRTRGPAPAASAASGGAAGPPPGSAAGAAEAMSYCEPMAVSTLRTAAARVAAAARSRGARGSPPPPSPPPSIAPEQQQRQQQAVRAQAAGRGAGQGAVLSVATAAAAAPSGRAVGVAAPAALAADNGNGSGGGGSAGAGRVSPAVAGEDRAAAGSTGGGSGGGLPDDDGGGGGDEASYLVNYGTAVRVLREDIPQVLARPLRWSIYRPDLALLSPWGPPLRGLRGYQLLHSIMRGLARALYRASAVELLRLWSPVGPGGGGGGGSGGYGGFGGYGDGGNGRTQGGRGGGGRGAAGGGCGSDGGGSGGGLLRARWRATAHPWLPWAGESCVEVISTYRFDSRGLIAVHELTRVIPPEPPLLLWPLLAVARLLGGRGAEGEAEAGRGGRVPIPGAGAGFSGTPEGG</sequence>
<accession>A0A835Y3F0</accession>
<feature type="compositionally biased region" description="Low complexity" evidence="1">
    <location>
        <begin position="134"/>
        <end position="151"/>
    </location>
</feature>
<feature type="compositionally biased region" description="Low complexity" evidence="1">
    <location>
        <begin position="112"/>
        <end position="122"/>
    </location>
</feature>
<feature type="compositionally biased region" description="Gly residues" evidence="1">
    <location>
        <begin position="454"/>
        <end position="465"/>
    </location>
</feature>
<dbReference type="AlphaFoldDB" id="A0A835Y3F0"/>
<feature type="region of interest" description="Disordered" evidence="1">
    <location>
        <begin position="112"/>
        <end position="151"/>
    </location>
</feature>
<feature type="compositionally biased region" description="Pro residues" evidence="1">
    <location>
        <begin position="123"/>
        <end position="133"/>
    </location>
</feature>
<feature type="compositionally biased region" description="Gly residues" evidence="1">
    <location>
        <begin position="216"/>
        <end position="233"/>
    </location>
</feature>
<dbReference type="InterPro" id="IPR018790">
    <property type="entry name" value="DUF2358"/>
</dbReference>
<comment type="caution">
    <text evidence="2">The sequence shown here is derived from an EMBL/GenBank/DDBJ whole genome shotgun (WGS) entry which is preliminary data.</text>
</comment>
<organism evidence="2 3">
    <name type="scientific">Edaphochlamys debaryana</name>
    <dbReference type="NCBI Taxonomy" id="47281"/>
    <lineage>
        <taxon>Eukaryota</taxon>
        <taxon>Viridiplantae</taxon>
        <taxon>Chlorophyta</taxon>
        <taxon>core chlorophytes</taxon>
        <taxon>Chlorophyceae</taxon>
        <taxon>CS clade</taxon>
        <taxon>Chlamydomonadales</taxon>
        <taxon>Chlamydomonadales incertae sedis</taxon>
        <taxon>Edaphochlamys</taxon>
    </lineage>
</organism>
<name>A0A835Y3F0_9CHLO</name>
<proteinExistence type="predicted"/>
<evidence type="ECO:0000313" key="2">
    <source>
        <dbReference type="EMBL" id="KAG2493958.1"/>
    </source>
</evidence>
<dbReference type="EMBL" id="JAEHOE010000034">
    <property type="protein sequence ID" value="KAG2493958.1"/>
    <property type="molecule type" value="Genomic_DNA"/>
</dbReference>
<gene>
    <name evidence="2" type="ORF">HYH03_007888</name>
</gene>
<feature type="region of interest" description="Disordered" evidence="1">
    <location>
        <begin position="439"/>
        <end position="465"/>
    </location>
</feature>
<feature type="region of interest" description="Disordered" evidence="1">
    <location>
        <begin position="340"/>
        <end position="361"/>
    </location>
</feature>
<dbReference type="Proteomes" id="UP000612055">
    <property type="component" value="Unassembled WGS sequence"/>
</dbReference>
<evidence type="ECO:0000313" key="3">
    <source>
        <dbReference type="Proteomes" id="UP000612055"/>
    </source>
</evidence>